<reference evidence="1 2" key="1">
    <citation type="submission" date="2019-07" db="EMBL/GenBank/DDBJ databases">
        <title>Whole genome shotgun sequence of Skermanella aerolata NBRC 106429.</title>
        <authorList>
            <person name="Hosoyama A."/>
            <person name="Uohara A."/>
            <person name="Ohji S."/>
            <person name="Ichikawa N."/>
        </authorList>
    </citation>
    <scope>NUCLEOTIDE SEQUENCE [LARGE SCALE GENOMIC DNA]</scope>
    <source>
        <strain evidence="1 2">NBRC 106429</strain>
    </source>
</reference>
<dbReference type="Proteomes" id="UP000321523">
    <property type="component" value="Unassembled WGS sequence"/>
</dbReference>
<dbReference type="OrthoDB" id="8264876at2"/>
<evidence type="ECO:0000313" key="1">
    <source>
        <dbReference type="EMBL" id="GEO40963.1"/>
    </source>
</evidence>
<keyword evidence="2" id="KW-1185">Reference proteome</keyword>
<evidence type="ECO:0000313" key="2">
    <source>
        <dbReference type="Proteomes" id="UP000321523"/>
    </source>
</evidence>
<protein>
    <submittedName>
        <fullName evidence="1">Uncharacterized protein</fullName>
    </submittedName>
</protein>
<comment type="caution">
    <text evidence="1">The sequence shown here is derived from an EMBL/GenBank/DDBJ whole genome shotgun (WGS) entry which is preliminary data.</text>
</comment>
<name>A0A512DWX0_9PROT</name>
<sequence length="220" mass="24660">MAASEATKRTIVRGCKYQAIARVVQHDEAKMAISQFIKCKENHKDIEILNQKAKIIRNRIHDNTFDKDMFAHNADYIECFANNWSQIVLPNADFLDAGKDSSIEINSVKVTIQIQFRLQRITKTNRARVGAGMLRYAKGKPLKEAVGKWQSAFLFGYLNETKLDDGLEVEQAMCITIDAFSGTVIPAPSDSLSRFKNMAAACATIAERWPNIKPPPNAVL</sequence>
<dbReference type="RefSeq" id="WP_147040846.1">
    <property type="nucleotide sequence ID" value="NZ_BJYZ01000024.1"/>
</dbReference>
<organism evidence="1 2">
    <name type="scientific">Skermanella aerolata</name>
    <dbReference type="NCBI Taxonomy" id="393310"/>
    <lineage>
        <taxon>Bacteria</taxon>
        <taxon>Pseudomonadati</taxon>
        <taxon>Pseudomonadota</taxon>
        <taxon>Alphaproteobacteria</taxon>
        <taxon>Rhodospirillales</taxon>
        <taxon>Azospirillaceae</taxon>
        <taxon>Skermanella</taxon>
    </lineage>
</organism>
<proteinExistence type="predicted"/>
<accession>A0A512DWX0</accession>
<dbReference type="AlphaFoldDB" id="A0A512DWX0"/>
<dbReference type="EMBL" id="BJYZ01000024">
    <property type="protein sequence ID" value="GEO40963.1"/>
    <property type="molecule type" value="Genomic_DNA"/>
</dbReference>
<gene>
    <name evidence="1" type="ORF">SAE02_51110</name>
</gene>